<evidence type="ECO:0000256" key="1">
    <source>
        <dbReference type="PROSITE-ProRule" id="PRU00182"/>
    </source>
</evidence>
<proteinExistence type="predicted"/>
<dbReference type="PROSITE" id="PS50889">
    <property type="entry name" value="S4"/>
    <property type="match status" value="1"/>
</dbReference>
<dbReference type="SUPFAM" id="SSF55174">
    <property type="entry name" value="Alpha-L RNA-binding motif"/>
    <property type="match status" value="1"/>
</dbReference>
<feature type="domain" description="RNA-binding S4" evidence="2">
    <location>
        <begin position="30"/>
        <end position="71"/>
    </location>
</feature>
<dbReference type="AlphaFoldDB" id="A0A5D0IK33"/>
<dbReference type="InterPro" id="IPR036986">
    <property type="entry name" value="S4_RNA-bd_sf"/>
</dbReference>
<gene>
    <name evidence="3" type="ORF">FUA24_07510</name>
</gene>
<sequence length="71" mass="8094">MEDYTPQLPEDDNLHEHYAFTVGKGQTPLRVDKYLMNFIENATRNKIQAAAKNGNIFVNGLPVKSNYKVKP</sequence>
<dbReference type="Pfam" id="PF01479">
    <property type="entry name" value="S4"/>
    <property type="match status" value="1"/>
</dbReference>
<dbReference type="EMBL" id="VSDQ01000427">
    <property type="protein sequence ID" value="TYA83370.1"/>
    <property type="molecule type" value="Genomic_DNA"/>
</dbReference>
<evidence type="ECO:0000259" key="2">
    <source>
        <dbReference type="Pfam" id="PF01479"/>
    </source>
</evidence>
<dbReference type="GO" id="GO:0003723">
    <property type="term" value="F:RNA binding"/>
    <property type="evidence" value="ECO:0007669"/>
    <property type="project" value="UniProtKB-KW"/>
</dbReference>
<feature type="non-terminal residue" evidence="3">
    <location>
        <position position="71"/>
    </location>
</feature>
<dbReference type="RefSeq" id="WP_262713603.1">
    <property type="nucleotide sequence ID" value="NZ_VSDQ01000427.1"/>
</dbReference>
<keyword evidence="4" id="KW-1185">Reference proteome</keyword>
<accession>A0A5D0IK33</accession>
<reference evidence="3 4" key="1">
    <citation type="submission" date="2019-08" db="EMBL/GenBank/DDBJ databases">
        <title>Seonamhaeicola sediminis sp. nov., isolated from marine sediment.</title>
        <authorList>
            <person name="Cao W.R."/>
        </authorList>
    </citation>
    <scope>NUCLEOTIDE SEQUENCE [LARGE SCALE GENOMIC DNA]</scope>
    <source>
        <strain evidence="3 4">B011</strain>
    </source>
</reference>
<keyword evidence="1" id="KW-0694">RNA-binding</keyword>
<organism evidence="3 4">
    <name type="scientific">Seonamhaeicola marinus</name>
    <dbReference type="NCBI Taxonomy" id="1912246"/>
    <lineage>
        <taxon>Bacteria</taxon>
        <taxon>Pseudomonadati</taxon>
        <taxon>Bacteroidota</taxon>
        <taxon>Flavobacteriia</taxon>
        <taxon>Flavobacteriales</taxon>
        <taxon>Flavobacteriaceae</taxon>
    </lineage>
</organism>
<dbReference type="Proteomes" id="UP000323930">
    <property type="component" value="Unassembled WGS sequence"/>
</dbReference>
<protein>
    <submittedName>
        <fullName evidence="3">RNA pseudouridine synthase</fullName>
    </submittedName>
</protein>
<evidence type="ECO:0000313" key="4">
    <source>
        <dbReference type="Proteomes" id="UP000323930"/>
    </source>
</evidence>
<name>A0A5D0IK33_9FLAO</name>
<dbReference type="Gene3D" id="3.10.290.10">
    <property type="entry name" value="RNA-binding S4 domain"/>
    <property type="match status" value="1"/>
</dbReference>
<evidence type="ECO:0000313" key="3">
    <source>
        <dbReference type="EMBL" id="TYA83370.1"/>
    </source>
</evidence>
<dbReference type="CDD" id="cd00165">
    <property type="entry name" value="S4"/>
    <property type="match status" value="1"/>
</dbReference>
<comment type="caution">
    <text evidence="3">The sequence shown here is derived from an EMBL/GenBank/DDBJ whole genome shotgun (WGS) entry which is preliminary data.</text>
</comment>
<dbReference type="InterPro" id="IPR002942">
    <property type="entry name" value="S4_RNA-bd"/>
</dbReference>